<dbReference type="EMBL" id="JAHQIW010004686">
    <property type="protein sequence ID" value="KAJ1363369.1"/>
    <property type="molecule type" value="Genomic_DNA"/>
</dbReference>
<dbReference type="Proteomes" id="UP001196413">
    <property type="component" value="Unassembled WGS sequence"/>
</dbReference>
<organism evidence="1 2">
    <name type="scientific">Parelaphostrongylus tenuis</name>
    <name type="common">Meningeal worm</name>
    <dbReference type="NCBI Taxonomy" id="148309"/>
    <lineage>
        <taxon>Eukaryota</taxon>
        <taxon>Metazoa</taxon>
        <taxon>Ecdysozoa</taxon>
        <taxon>Nematoda</taxon>
        <taxon>Chromadorea</taxon>
        <taxon>Rhabditida</taxon>
        <taxon>Rhabditina</taxon>
        <taxon>Rhabditomorpha</taxon>
        <taxon>Strongyloidea</taxon>
        <taxon>Metastrongylidae</taxon>
        <taxon>Parelaphostrongylus</taxon>
    </lineage>
</organism>
<evidence type="ECO:0000313" key="1">
    <source>
        <dbReference type="EMBL" id="KAJ1363369.1"/>
    </source>
</evidence>
<comment type="caution">
    <text evidence="1">The sequence shown here is derived from an EMBL/GenBank/DDBJ whole genome shotgun (WGS) entry which is preliminary data.</text>
</comment>
<protein>
    <submittedName>
        <fullName evidence="1">Uncharacterized protein</fullName>
    </submittedName>
</protein>
<name>A0AAD5QVR2_PARTN</name>
<reference evidence="1" key="1">
    <citation type="submission" date="2021-06" db="EMBL/GenBank/DDBJ databases">
        <title>Parelaphostrongylus tenuis whole genome reference sequence.</title>
        <authorList>
            <person name="Garwood T.J."/>
            <person name="Larsen P.A."/>
            <person name="Fountain-Jones N.M."/>
            <person name="Garbe J.R."/>
            <person name="Macchietto M.G."/>
            <person name="Kania S.A."/>
            <person name="Gerhold R.W."/>
            <person name="Richards J.E."/>
            <person name="Wolf T.M."/>
        </authorList>
    </citation>
    <scope>NUCLEOTIDE SEQUENCE</scope>
    <source>
        <strain evidence="1">MNPRO001-30</strain>
        <tissue evidence="1">Meninges</tissue>
    </source>
</reference>
<gene>
    <name evidence="1" type="ORF">KIN20_023218</name>
</gene>
<sequence length="77" mass="8478">MEAKLQYEEIRPGCQTCHPPVLFNLLLGGGGIFSLVHPVTLKTEDTPVYGLEWVARMLDVMGSLPTVGNVVRRIELA</sequence>
<evidence type="ECO:0000313" key="2">
    <source>
        <dbReference type="Proteomes" id="UP001196413"/>
    </source>
</evidence>
<proteinExistence type="predicted"/>
<dbReference type="AlphaFoldDB" id="A0AAD5QVR2"/>
<accession>A0AAD5QVR2</accession>
<keyword evidence="2" id="KW-1185">Reference proteome</keyword>